<dbReference type="NCBIfam" id="NF033441">
    <property type="entry name" value="BREX_BrxC"/>
    <property type="match status" value="1"/>
</dbReference>
<feature type="domain" description="Probable ATP-binding protein BrxC winged helix-turn-helix" evidence="1">
    <location>
        <begin position="321"/>
        <end position="448"/>
    </location>
</feature>
<dbReference type="Pfam" id="PF25791">
    <property type="entry name" value="WHD_BREX_BrxC"/>
    <property type="match status" value="1"/>
</dbReference>
<comment type="caution">
    <text evidence="4">The sequence shown here is derived from an EMBL/GenBank/DDBJ whole genome shotgun (WGS) entry which is preliminary data.</text>
</comment>
<name>A0A644ZG06_9ZZZZ</name>
<evidence type="ECO:0008006" key="5">
    <source>
        <dbReference type="Google" id="ProtNLM"/>
    </source>
</evidence>
<sequence>MLALFKESAESIKEREDGELVPFNIFYDALQQFLDHSHAGVITRALANDYINPDHEEDNFNVNVLKTLFMVKYVKEIQANTENITSLMVSNLNQDRRELKDKVEAALDVLVRQMLIQKNGDLYIFLTNEEQEINREIESQMVETGTVLQKIAELIFEDIYPEKKYRHPSFNNRYIFSINQFVDEIPYKGNQNNDFGIRIITPQSSMSGDDQMLRMASNDGKHVFINLPNDAGFLNEMRSALKIDKYIGFANANTIPKFDEIRAIKQRESRAHKDRAKLFLQEALKDADFYIKGDKVQTNVKDFKMRVNDALERVVNMVFHKLTYINAPKDDIDIRNLLKKDLDNTISLDMDVTENEFAIKEVTDFIHLKTQGHSRISMKVIKDRFSGAPYGYTDTDIEWIVTKSFRNDRVALFVNGESVSLLTETTDKLFDYLTKKAYTEKLMLEEKENISDRLKKALKDVSLELFDTSITTTDTDGMIYAFLQSSRELIEDMRQLKVNYAMKEYPGKETIEEGIQLLGKPTEMKNPANIFKYVADHVADYLELSDEFRPLRTFFIGKQKEHWDNALRKVKIFEDSKIFIVNPELEKIVHSMKNILNKPIKDNLIKDLPGHTERFVEIYNDLLQHYTEPVLQAIEDAQNRVEDELQGTDLVDKLLPSYRQAFKNLIDKAESSVDVAKLNTVSLEADTLKVRFLAEISKEKEKAIEPVVPITGEGKIKPIGVKPKTNKHVSIKAINPATTWQIETKQDVEQYLGTLRARLIDMLEEDTIVNIEF</sequence>
<dbReference type="Pfam" id="PF25796">
    <property type="entry name" value="BREX_BrxC_4th"/>
    <property type="match status" value="1"/>
</dbReference>
<feature type="domain" description="Probable ATP-binding protein BrxC 4th six-stranded beta-sheet" evidence="3">
    <location>
        <begin position="142"/>
        <end position="313"/>
    </location>
</feature>
<gene>
    <name evidence="4" type="ORF">SDC9_86281</name>
</gene>
<evidence type="ECO:0000259" key="3">
    <source>
        <dbReference type="Pfam" id="PF25796"/>
    </source>
</evidence>
<accession>A0A644ZG06</accession>
<evidence type="ECO:0000259" key="1">
    <source>
        <dbReference type="Pfam" id="PF25791"/>
    </source>
</evidence>
<dbReference type="InterPro" id="IPR058037">
    <property type="entry name" value="BREX_BrxC_helical"/>
</dbReference>
<reference evidence="4" key="1">
    <citation type="submission" date="2019-08" db="EMBL/GenBank/DDBJ databases">
        <authorList>
            <person name="Kucharzyk K."/>
            <person name="Murdoch R.W."/>
            <person name="Higgins S."/>
            <person name="Loffler F."/>
        </authorList>
    </citation>
    <scope>NUCLEOTIDE SEQUENCE</scope>
</reference>
<protein>
    <recommendedName>
        <fullName evidence="5">BREX system P-loop protein BrxC</fullName>
    </recommendedName>
</protein>
<dbReference type="AlphaFoldDB" id="A0A644ZG06"/>
<proteinExistence type="predicted"/>
<organism evidence="4">
    <name type="scientific">bioreactor metagenome</name>
    <dbReference type="NCBI Taxonomy" id="1076179"/>
    <lineage>
        <taxon>unclassified sequences</taxon>
        <taxon>metagenomes</taxon>
        <taxon>ecological metagenomes</taxon>
    </lineage>
</organism>
<evidence type="ECO:0000313" key="4">
    <source>
        <dbReference type="EMBL" id="MPM39647.1"/>
    </source>
</evidence>
<dbReference type="EMBL" id="VSSQ01008718">
    <property type="protein sequence ID" value="MPM39647.1"/>
    <property type="molecule type" value="Genomic_DNA"/>
</dbReference>
<dbReference type="Pfam" id="PF25792">
    <property type="entry name" value="BREX_BrxC_helical"/>
    <property type="match status" value="1"/>
</dbReference>
<dbReference type="InterPro" id="IPR058036">
    <property type="entry name" value="BREX_BrxC_4th"/>
</dbReference>
<evidence type="ECO:0000259" key="2">
    <source>
        <dbReference type="Pfam" id="PF25792"/>
    </source>
</evidence>
<dbReference type="InterPro" id="IPR058038">
    <property type="entry name" value="BREX_BrxC_wHTH"/>
</dbReference>
<feature type="domain" description="Probable ATP-binding protein BrxC alpha-helical" evidence="2">
    <location>
        <begin position="455"/>
        <end position="577"/>
    </location>
</feature>
<dbReference type="InterPro" id="IPR047679">
    <property type="entry name" value="BREX_BrxC"/>
</dbReference>